<dbReference type="HAMAP" id="MF_02019">
    <property type="entry name" value="MurF"/>
    <property type="match status" value="1"/>
</dbReference>
<reference evidence="15 16" key="1">
    <citation type="journal article" date="2009" name="BMC Genomics">
        <title>Complete genome sequence of the sugarcane nitrogen-fixing endophyte Gluconacetobacter diazotrophicus Pal5.</title>
        <authorList>
            <person name="Bertalan M."/>
            <person name="Albano R."/>
            <person name="Padua V."/>
            <person name="Rouws L."/>
            <person name="Rojas C."/>
            <person name="Hemerly A."/>
            <person name="Teixeira K."/>
            <person name="Schwab S."/>
            <person name="Araujo J."/>
            <person name="Oliveira A."/>
            <person name="Franca L."/>
            <person name="Magalhaes V."/>
            <person name="Alqueres S."/>
            <person name="Cardoso A."/>
            <person name="Almeida W."/>
            <person name="Loureiro M.M."/>
            <person name="Nogueira E."/>
            <person name="Cidade D."/>
            <person name="Oliveira D."/>
            <person name="Simao T."/>
            <person name="Macedo J."/>
            <person name="Valadao A."/>
            <person name="Dreschsel M."/>
            <person name="Freitas F."/>
            <person name="Vidal M."/>
            <person name="Guedes H."/>
            <person name="Rodrigues E."/>
            <person name="Meneses C."/>
            <person name="Brioso P."/>
            <person name="Pozzer L."/>
            <person name="Figueiredo D."/>
            <person name="Montano H."/>
            <person name="Junior J."/>
            <person name="Filho G."/>
            <person name="Flores V."/>
            <person name="Ferreira B."/>
            <person name="Branco A."/>
            <person name="Gonzalez P."/>
            <person name="Guillobel H."/>
            <person name="Lemos M."/>
            <person name="Seibel L."/>
            <person name="Macedo J."/>
            <person name="Alves-Ferreira M."/>
            <person name="Sachetto-Martins G."/>
            <person name="Coelho A."/>
            <person name="Santos E."/>
            <person name="Amaral G."/>
            <person name="Neves A."/>
            <person name="Pacheco A.B."/>
            <person name="Carvalho D."/>
            <person name="Lery L."/>
            <person name="Bisch P."/>
            <person name="Rossle S.C."/>
            <person name="Urmenyi T."/>
            <person name="Kruger W.V."/>
            <person name="Martins O."/>
            <person name="Baldani J.I."/>
            <person name="Ferreira P.C."/>
        </authorList>
    </citation>
    <scope>NUCLEOTIDE SEQUENCE [LARGE SCALE GENOMIC DNA]</scope>
    <source>
        <strain evidence="16">ATCC 49037 / DSM 5601 / CCUG 37298 / CIP 103539 / LMG 7603 / PAl5</strain>
    </source>
</reference>
<comment type="similarity">
    <text evidence="10">Belongs to the MurCDEF family. MurF subfamily.</text>
</comment>
<keyword evidence="4 10" id="KW-0547">Nucleotide-binding</keyword>
<dbReference type="SUPFAM" id="SSF63418">
    <property type="entry name" value="MurE/MurF N-terminal domain"/>
    <property type="match status" value="1"/>
</dbReference>
<comment type="function">
    <text evidence="10 11">Involved in cell wall formation. Catalyzes the final step in the synthesis of UDP-N-acetylmuramoyl-pentapeptide, the precursor of murein.</text>
</comment>
<evidence type="ECO:0000256" key="7">
    <source>
        <dbReference type="ARBA" id="ARBA00022984"/>
    </source>
</evidence>
<proteinExistence type="inferred from homology"/>
<dbReference type="InterPro" id="IPR000713">
    <property type="entry name" value="Mur_ligase_N"/>
</dbReference>
<gene>
    <name evidence="10 15" type="primary">murF</name>
    <name evidence="15" type="ordered locus">GDI3187</name>
</gene>
<feature type="binding site" evidence="10">
    <location>
        <begin position="114"/>
        <end position="120"/>
    </location>
    <ligand>
        <name>ATP</name>
        <dbReference type="ChEBI" id="CHEBI:30616"/>
    </ligand>
</feature>
<evidence type="ECO:0000256" key="11">
    <source>
        <dbReference type="RuleBase" id="RU004136"/>
    </source>
</evidence>
<protein>
    <recommendedName>
        <fullName evidence="10 11">UDP-N-acetylmuramoyl-tripeptide--D-alanyl-D-alanine ligase</fullName>
        <ecNumber evidence="10 11">6.3.2.10</ecNumber>
    </recommendedName>
    <alternativeName>
        <fullName evidence="10">D-alanyl-D-alanine-adding enzyme</fullName>
    </alternativeName>
</protein>
<comment type="subcellular location">
    <subcellularLocation>
        <location evidence="10 11">Cytoplasm</location>
    </subcellularLocation>
</comment>
<evidence type="ECO:0000259" key="14">
    <source>
        <dbReference type="Pfam" id="PF08245"/>
    </source>
</evidence>
<dbReference type="SUPFAM" id="SSF53244">
    <property type="entry name" value="MurD-like peptide ligases, peptide-binding domain"/>
    <property type="match status" value="1"/>
</dbReference>
<dbReference type="Proteomes" id="UP000001176">
    <property type="component" value="Chromosome"/>
</dbReference>
<dbReference type="UniPathway" id="UPA00219"/>
<evidence type="ECO:0000256" key="10">
    <source>
        <dbReference type="HAMAP-Rule" id="MF_02019"/>
    </source>
</evidence>
<evidence type="ECO:0000256" key="6">
    <source>
        <dbReference type="ARBA" id="ARBA00022960"/>
    </source>
</evidence>
<comment type="catalytic activity">
    <reaction evidence="10 11">
        <text>D-alanyl-D-alanine + UDP-N-acetyl-alpha-D-muramoyl-L-alanyl-gamma-D-glutamyl-meso-2,6-diaminopimelate + ATP = UDP-N-acetyl-alpha-D-muramoyl-L-alanyl-gamma-D-glutamyl-meso-2,6-diaminopimeloyl-D-alanyl-D-alanine + ADP + phosphate + H(+)</text>
        <dbReference type="Rhea" id="RHEA:28374"/>
        <dbReference type="ChEBI" id="CHEBI:15378"/>
        <dbReference type="ChEBI" id="CHEBI:30616"/>
        <dbReference type="ChEBI" id="CHEBI:43474"/>
        <dbReference type="ChEBI" id="CHEBI:57822"/>
        <dbReference type="ChEBI" id="CHEBI:61386"/>
        <dbReference type="ChEBI" id="CHEBI:83905"/>
        <dbReference type="ChEBI" id="CHEBI:456216"/>
        <dbReference type="EC" id="6.3.2.10"/>
    </reaction>
</comment>
<dbReference type="InterPro" id="IPR035911">
    <property type="entry name" value="MurE/MurF_N"/>
</dbReference>
<dbReference type="GO" id="GO:0009252">
    <property type="term" value="P:peptidoglycan biosynthetic process"/>
    <property type="evidence" value="ECO:0007669"/>
    <property type="project" value="UniProtKB-UniRule"/>
</dbReference>
<dbReference type="Pfam" id="PF02875">
    <property type="entry name" value="Mur_ligase_C"/>
    <property type="match status" value="1"/>
</dbReference>
<dbReference type="GO" id="GO:0008360">
    <property type="term" value="P:regulation of cell shape"/>
    <property type="evidence" value="ECO:0007669"/>
    <property type="project" value="UniProtKB-KW"/>
</dbReference>
<dbReference type="InterPro" id="IPR013221">
    <property type="entry name" value="Mur_ligase_cen"/>
</dbReference>
<keyword evidence="16" id="KW-1185">Reference proteome</keyword>
<keyword evidence="7 10" id="KW-0573">Peptidoglycan synthesis</keyword>
<dbReference type="EMBL" id="AM889285">
    <property type="protein sequence ID" value="CAP57130.1"/>
    <property type="molecule type" value="Genomic_DNA"/>
</dbReference>
<keyword evidence="8 10" id="KW-0131">Cell cycle</keyword>
<evidence type="ECO:0000256" key="5">
    <source>
        <dbReference type="ARBA" id="ARBA00022840"/>
    </source>
</evidence>
<dbReference type="SUPFAM" id="SSF53623">
    <property type="entry name" value="MurD-like peptide ligases, catalytic domain"/>
    <property type="match status" value="1"/>
</dbReference>
<organism evidence="15 16">
    <name type="scientific">Gluconacetobacter diazotrophicus (strain ATCC 49037 / DSM 5601 / CCUG 37298 / CIP 103539 / LMG 7603 / PAl5)</name>
    <dbReference type="NCBI Taxonomy" id="272568"/>
    <lineage>
        <taxon>Bacteria</taxon>
        <taxon>Pseudomonadati</taxon>
        <taxon>Pseudomonadota</taxon>
        <taxon>Alphaproteobacteria</taxon>
        <taxon>Acetobacterales</taxon>
        <taxon>Acetobacteraceae</taxon>
        <taxon>Gluconacetobacter</taxon>
    </lineage>
</organism>
<evidence type="ECO:0000259" key="12">
    <source>
        <dbReference type="Pfam" id="PF01225"/>
    </source>
</evidence>
<feature type="domain" description="Mur ligase N-terminal catalytic" evidence="12">
    <location>
        <begin position="26"/>
        <end position="78"/>
    </location>
</feature>
<feature type="domain" description="Mur ligase C-terminal" evidence="13">
    <location>
        <begin position="341"/>
        <end position="445"/>
    </location>
</feature>
<dbReference type="GO" id="GO:0005524">
    <property type="term" value="F:ATP binding"/>
    <property type="evidence" value="ECO:0007669"/>
    <property type="project" value="UniProtKB-UniRule"/>
</dbReference>
<dbReference type="InterPro" id="IPR005863">
    <property type="entry name" value="UDP-N-AcMur_synth"/>
</dbReference>
<name>A9H0H7_GLUDA</name>
<evidence type="ECO:0000256" key="3">
    <source>
        <dbReference type="ARBA" id="ARBA00022618"/>
    </source>
</evidence>
<dbReference type="PANTHER" id="PTHR43024:SF1">
    <property type="entry name" value="UDP-N-ACETYLMURAMOYL-TRIPEPTIDE--D-ALANYL-D-ALANINE LIGASE"/>
    <property type="match status" value="1"/>
</dbReference>
<comment type="pathway">
    <text evidence="10 11">Cell wall biogenesis; peptidoglycan biosynthesis.</text>
</comment>
<dbReference type="Gene3D" id="3.40.1390.10">
    <property type="entry name" value="MurE/MurF, N-terminal domain"/>
    <property type="match status" value="1"/>
</dbReference>
<dbReference type="OrthoDB" id="9800958at2"/>
<dbReference type="RefSeq" id="WP_012227596.1">
    <property type="nucleotide sequence ID" value="NC_010125.1"/>
</dbReference>
<evidence type="ECO:0000256" key="2">
    <source>
        <dbReference type="ARBA" id="ARBA00022598"/>
    </source>
</evidence>
<dbReference type="KEGG" id="gdi:GDI3187"/>
<keyword evidence="5 10" id="KW-0067">ATP-binding</keyword>
<dbReference type="PANTHER" id="PTHR43024">
    <property type="entry name" value="UDP-N-ACETYLMURAMOYL-TRIPEPTIDE--D-ALANYL-D-ALANINE LIGASE"/>
    <property type="match status" value="1"/>
</dbReference>
<dbReference type="EC" id="6.3.2.10" evidence="10 11"/>
<feature type="domain" description="Mur ligase central" evidence="14">
    <location>
        <begin position="112"/>
        <end position="301"/>
    </location>
</feature>
<dbReference type="InterPro" id="IPR036565">
    <property type="entry name" value="Mur-like_cat_sf"/>
</dbReference>
<dbReference type="InterPro" id="IPR036615">
    <property type="entry name" value="Mur_ligase_C_dom_sf"/>
</dbReference>
<evidence type="ECO:0000313" key="16">
    <source>
        <dbReference type="Proteomes" id="UP000001176"/>
    </source>
</evidence>
<dbReference type="GO" id="GO:0008766">
    <property type="term" value="F:UDP-N-acetylmuramoylalanyl-D-glutamyl-2,6-diaminopimelate-D-alanyl-D-alanine ligase activity"/>
    <property type="evidence" value="ECO:0007669"/>
    <property type="project" value="RHEA"/>
</dbReference>
<accession>A9H0H7</accession>
<dbReference type="GO" id="GO:0005737">
    <property type="term" value="C:cytoplasm"/>
    <property type="evidence" value="ECO:0007669"/>
    <property type="project" value="UniProtKB-SubCell"/>
</dbReference>
<dbReference type="NCBIfam" id="TIGR01143">
    <property type="entry name" value="murF"/>
    <property type="match status" value="1"/>
</dbReference>
<keyword evidence="6 10" id="KW-0133">Cell shape</keyword>
<dbReference type="GO" id="GO:0051301">
    <property type="term" value="P:cell division"/>
    <property type="evidence" value="ECO:0007669"/>
    <property type="project" value="UniProtKB-KW"/>
</dbReference>
<evidence type="ECO:0000259" key="13">
    <source>
        <dbReference type="Pfam" id="PF02875"/>
    </source>
</evidence>
<dbReference type="GO" id="GO:0047480">
    <property type="term" value="F:UDP-N-acetylmuramoyl-tripeptide-D-alanyl-D-alanine ligase activity"/>
    <property type="evidence" value="ECO:0007669"/>
    <property type="project" value="UniProtKB-UniRule"/>
</dbReference>
<dbReference type="Gene3D" id="3.40.1190.10">
    <property type="entry name" value="Mur-like, catalytic domain"/>
    <property type="match status" value="1"/>
</dbReference>
<evidence type="ECO:0000256" key="4">
    <source>
        <dbReference type="ARBA" id="ARBA00022741"/>
    </source>
</evidence>
<dbReference type="AlphaFoldDB" id="A9H0H7"/>
<sequence length="469" mass="48213">MTVLWTRAALQDATGGTFTGQAPVAVTGVSIDTRTLAPGDLFIALAGENSDGHAHVRAALDQGAAAAMIHDPTVLGTDSDDPRLLRVPDTMAALNALGRYARTRFTGRMVAVTGSVGKTTTKEMLRLALGAIGPTHCAAASYNNHWGVPLTLARLPMDAAFCVCEVGMNHPGEIAPLAVMVRPLVALVTTIAGAHLGHMGSLEAIAREKSDLIATLPPAGIAIVPDDATGQPIFAEQAARARATLWRAGERTDSTVAVSDVALDAEGSSFTVTIDGRSVPVRLNAPGRHLVRNAATALAAVAALGADIATAATALADFRPGAGRGALKPILGGRAALLDESYNASVLSVRSSLAVLGLLPATRRMAVLGDIRELGAFARAEHESLLSAVLAHADLVFCSGPDMKYLFDLLPPSRRGAWAPDAASLAPLVRDAVAQDDVILVKGSFGSRMRDVVSVLTAPATAPSKAGAA</sequence>
<dbReference type="InterPro" id="IPR004101">
    <property type="entry name" value="Mur_ligase_C"/>
</dbReference>
<dbReference type="InterPro" id="IPR051046">
    <property type="entry name" value="MurCDEF_CellWall_CoF430Synth"/>
</dbReference>
<dbReference type="Gene3D" id="3.90.190.20">
    <property type="entry name" value="Mur ligase, C-terminal domain"/>
    <property type="match status" value="1"/>
</dbReference>
<evidence type="ECO:0000313" key="15">
    <source>
        <dbReference type="EMBL" id="CAP57130.1"/>
    </source>
</evidence>
<evidence type="ECO:0000256" key="1">
    <source>
        <dbReference type="ARBA" id="ARBA00022490"/>
    </source>
</evidence>
<dbReference type="Pfam" id="PF01225">
    <property type="entry name" value="Mur_ligase"/>
    <property type="match status" value="1"/>
</dbReference>
<dbReference type="Pfam" id="PF08245">
    <property type="entry name" value="Mur_ligase_M"/>
    <property type="match status" value="1"/>
</dbReference>
<dbReference type="GO" id="GO:0071555">
    <property type="term" value="P:cell wall organization"/>
    <property type="evidence" value="ECO:0007669"/>
    <property type="project" value="UniProtKB-KW"/>
</dbReference>
<evidence type="ECO:0000256" key="9">
    <source>
        <dbReference type="ARBA" id="ARBA00023316"/>
    </source>
</evidence>
<keyword evidence="3 10" id="KW-0132">Cell division</keyword>
<keyword evidence="1 10" id="KW-0963">Cytoplasm</keyword>
<evidence type="ECO:0000256" key="8">
    <source>
        <dbReference type="ARBA" id="ARBA00023306"/>
    </source>
</evidence>
<keyword evidence="2 10" id="KW-0436">Ligase</keyword>
<keyword evidence="9 10" id="KW-0961">Cell wall biogenesis/degradation</keyword>